<dbReference type="OrthoDB" id="414243at2759"/>
<gene>
    <name evidence="5" type="ORF">BG015_004832</name>
</gene>
<dbReference type="EMBL" id="JAAAUQ010002249">
    <property type="protein sequence ID" value="KAF9125723.1"/>
    <property type="molecule type" value="Genomic_DNA"/>
</dbReference>
<evidence type="ECO:0000256" key="1">
    <source>
        <dbReference type="ARBA" id="ARBA00012452"/>
    </source>
</evidence>
<evidence type="ECO:0000313" key="6">
    <source>
        <dbReference type="Proteomes" id="UP000748756"/>
    </source>
</evidence>
<dbReference type="PROSITE" id="PS50404">
    <property type="entry name" value="GST_NTER"/>
    <property type="match status" value="1"/>
</dbReference>
<comment type="caution">
    <text evidence="5">The sequence shown here is derived from an EMBL/GenBank/DDBJ whole genome shotgun (WGS) entry which is preliminary data.</text>
</comment>
<name>A0A9P5RAU5_9FUNG</name>
<dbReference type="GO" id="GO:0004364">
    <property type="term" value="F:glutathione transferase activity"/>
    <property type="evidence" value="ECO:0007669"/>
    <property type="project" value="UniProtKB-EC"/>
</dbReference>
<dbReference type="Gene3D" id="1.20.1050.130">
    <property type="match status" value="1"/>
</dbReference>
<evidence type="ECO:0000256" key="3">
    <source>
        <dbReference type="ARBA" id="ARBA00047960"/>
    </source>
</evidence>
<reference evidence="5" key="1">
    <citation type="journal article" date="2020" name="Fungal Divers.">
        <title>Resolving the Mortierellaceae phylogeny through synthesis of multi-gene phylogenetics and phylogenomics.</title>
        <authorList>
            <person name="Vandepol N."/>
            <person name="Liber J."/>
            <person name="Desiro A."/>
            <person name="Na H."/>
            <person name="Kennedy M."/>
            <person name="Barry K."/>
            <person name="Grigoriev I.V."/>
            <person name="Miller A.N."/>
            <person name="O'Donnell K."/>
            <person name="Stajich J.E."/>
            <person name="Bonito G."/>
        </authorList>
    </citation>
    <scope>NUCLEOTIDE SEQUENCE</scope>
    <source>
        <strain evidence="5">NRRL 6426</strain>
    </source>
</reference>
<evidence type="ECO:0000259" key="4">
    <source>
        <dbReference type="PROSITE" id="PS50404"/>
    </source>
</evidence>
<feature type="domain" description="GST N-terminal" evidence="4">
    <location>
        <begin position="29"/>
        <end position="108"/>
    </location>
</feature>
<dbReference type="PANTHER" id="PTHR11571:SF224">
    <property type="entry name" value="HEMATOPOIETIC PROSTAGLANDIN D SYNTHASE"/>
    <property type="match status" value="1"/>
</dbReference>
<dbReference type="AlphaFoldDB" id="A0A9P5RAU5"/>
<protein>
    <recommendedName>
        <fullName evidence="1">glutathione transferase</fullName>
        <ecNumber evidence="1">2.5.1.18</ecNumber>
    </recommendedName>
</protein>
<keyword evidence="6" id="KW-1185">Reference proteome</keyword>
<feature type="non-terminal residue" evidence="5">
    <location>
        <position position="1"/>
    </location>
</feature>
<sequence>MKLTITRFAPEGLPSAEVTKSLSTDRRSASYKLEHFHISGFGAVPREMLAYGGAQWEDVIVTNWPAEVKSPFGVFPVLHIKTADGRELRLSESNVIEHYLAKQFGLLGENEWEKLQIKTFYSSSLYLRERLTMR</sequence>
<accession>A0A9P5RAU5</accession>
<proteinExistence type="predicted"/>
<dbReference type="InterPro" id="IPR036249">
    <property type="entry name" value="Thioredoxin-like_sf"/>
</dbReference>
<evidence type="ECO:0000313" key="5">
    <source>
        <dbReference type="EMBL" id="KAF9125723.1"/>
    </source>
</evidence>
<organism evidence="5 6">
    <name type="scientific">Linnemannia schmuckeri</name>
    <dbReference type="NCBI Taxonomy" id="64567"/>
    <lineage>
        <taxon>Eukaryota</taxon>
        <taxon>Fungi</taxon>
        <taxon>Fungi incertae sedis</taxon>
        <taxon>Mucoromycota</taxon>
        <taxon>Mortierellomycotina</taxon>
        <taxon>Mortierellomycetes</taxon>
        <taxon>Mortierellales</taxon>
        <taxon>Mortierellaceae</taxon>
        <taxon>Linnemannia</taxon>
    </lineage>
</organism>
<dbReference type="PANTHER" id="PTHR11571">
    <property type="entry name" value="GLUTATHIONE S-TRANSFERASE"/>
    <property type="match status" value="1"/>
</dbReference>
<comment type="catalytic activity">
    <reaction evidence="3">
        <text>RX + glutathione = an S-substituted glutathione + a halide anion + H(+)</text>
        <dbReference type="Rhea" id="RHEA:16437"/>
        <dbReference type="ChEBI" id="CHEBI:15378"/>
        <dbReference type="ChEBI" id="CHEBI:16042"/>
        <dbReference type="ChEBI" id="CHEBI:17792"/>
        <dbReference type="ChEBI" id="CHEBI:57925"/>
        <dbReference type="ChEBI" id="CHEBI:90779"/>
        <dbReference type="EC" id="2.5.1.18"/>
    </reaction>
</comment>
<dbReference type="SUPFAM" id="SSF52833">
    <property type="entry name" value="Thioredoxin-like"/>
    <property type="match status" value="1"/>
</dbReference>
<dbReference type="InterPro" id="IPR050213">
    <property type="entry name" value="GST_superfamily"/>
</dbReference>
<keyword evidence="2" id="KW-0808">Transferase</keyword>
<dbReference type="Proteomes" id="UP000748756">
    <property type="component" value="Unassembled WGS sequence"/>
</dbReference>
<dbReference type="InterPro" id="IPR004045">
    <property type="entry name" value="Glutathione_S-Trfase_N"/>
</dbReference>
<evidence type="ECO:0000256" key="2">
    <source>
        <dbReference type="ARBA" id="ARBA00022679"/>
    </source>
</evidence>
<dbReference type="GO" id="GO:0006749">
    <property type="term" value="P:glutathione metabolic process"/>
    <property type="evidence" value="ECO:0007669"/>
    <property type="project" value="TreeGrafter"/>
</dbReference>
<dbReference type="EC" id="2.5.1.18" evidence="1"/>